<evidence type="ECO:0000313" key="1">
    <source>
        <dbReference type="EMBL" id="MET3590003.1"/>
    </source>
</evidence>
<protein>
    <submittedName>
        <fullName evidence="1">Uncharacterized protein</fullName>
    </submittedName>
</protein>
<dbReference type="EMBL" id="JBEPLI010000011">
    <property type="protein sequence ID" value="MET3590003.1"/>
    <property type="molecule type" value="Genomic_DNA"/>
</dbReference>
<keyword evidence="2" id="KW-1185">Reference proteome</keyword>
<comment type="caution">
    <text evidence="1">The sequence shown here is derived from an EMBL/GenBank/DDBJ whole genome shotgun (WGS) entry which is preliminary data.</text>
</comment>
<evidence type="ECO:0000313" key="2">
    <source>
        <dbReference type="Proteomes" id="UP001549086"/>
    </source>
</evidence>
<gene>
    <name evidence="1" type="ORF">ABID23_001098</name>
</gene>
<name>A0ABV2HHG6_9HYPH</name>
<dbReference type="Proteomes" id="UP001549086">
    <property type="component" value="Unassembled WGS sequence"/>
</dbReference>
<organism evidence="1 2">
    <name type="scientific">Bartonella silvatica</name>
    <dbReference type="NCBI Taxonomy" id="357760"/>
    <lineage>
        <taxon>Bacteria</taxon>
        <taxon>Pseudomonadati</taxon>
        <taxon>Pseudomonadota</taxon>
        <taxon>Alphaproteobacteria</taxon>
        <taxon>Hyphomicrobiales</taxon>
        <taxon>Bartonellaceae</taxon>
        <taxon>Bartonella</taxon>
    </lineage>
</organism>
<sequence>MLLNKGVKPLACRGRADKGLFKFDRLKEDTLKEEFSSFLNFV</sequence>
<reference evidence="1 2" key="1">
    <citation type="submission" date="2024-06" db="EMBL/GenBank/DDBJ databases">
        <title>Genomic Encyclopedia of Type Strains, Phase IV (KMG-IV): sequencing the most valuable type-strain genomes for metagenomic binning, comparative biology and taxonomic classification.</title>
        <authorList>
            <person name="Goeker M."/>
        </authorList>
    </citation>
    <scope>NUCLEOTIDE SEQUENCE [LARGE SCALE GENOMIC DNA]</scope>
    <source>
        <strain evidence="1 2">DSM 23649</strain>
    </source>
</reference>
<accession>A0ABV2HHG6</accession>
<proteinExistence type="predicted"/>